<evidence type="ECO:0008006" key="3">
    <source>
        <dbReference type="Google" id="ProtNLM"/>
    </source>
</evidence>
<dbReference type="AlphaFoldDB" id="A0A0F9CYB7"/>
<dbReference type="GO" id="GO:0005525">
    <property type="term" value="F:GTP binding"/>
    <property type="evidence" value="ECO:0007669"/>
    <property type="project" value="InterPro"/>
</dbReference>
<dbReference type="CDD" id="cd00154">
    <property type="entry name" value="Rab"/>
    <property type="match status" value="1"/>
</dbReference>
<protein>
    <recommendedName>
        <fullName evidence="3">EF-hand domain-containing protein</fullName>
    </recommendedName>
</protein>
<comment type="caution">
    <text evidence="2">The sequence shown here is derived from an EMBL/GenBank/DDBJ whole genome shotgun (WGS) entry which is preliminary data.</text>
</comment>
<proteinExistence type="predicted"/>
<organism evidence="2">
    <name type="scientific">marine sediment metagenome</name>
    <dbReference type="NCBI Taxonomy" id="412755"/>
    <lineage>
        <taxon>unclassified sequences</taxon>
        <taxon>metagenomes</taxon>
        <taxon>ecological metagenomes</taxon>
    </lineage>
</organism>
<name>A0A0F9CYB7_9ZZZZ</name>
<dbReference type="SMART" id="SM00174">
    <property type="entry name" value="RHO"/>
    <property type="match status" value="1"/>
</dbReference>
<dbReference type="SMART" id="SM00173">
    <property type="entry name" value="RAS"/>
    <property type="match status" value="1"/>
</dbReference>
<dbReference type="GO" id="GO:0003924">
    <property type="term" value="F:GTPase activity"/>
    <property type="evidence" value="ECO:0007669"/>
    <property type="project" value="InterPro"/>
</dbReference>
<dbReference type="Pfam" id="PF00071">
    <property type="entry name" value="Ras"/>
    <property type="match status" value="1"/>
</dbReference>
<feature type="non-terminal residue" evidence="2">
    <location>
        <position position="284"/>
    </location>
</feature>
<dbReference type="PRINTS" id="PR00449">
    <property type="entry name" value="RASTRNSFRMNG"/>
</dbReference>
<dbReference type="NCBIfam" id="TIGR00231">
    <property type="entry name" value="small_GTP"/>
    <property type="match status" value="1"/>
</dbReference>
<gene>
    <name evidence="2" type="ORF">LCGC14_2345190</name>
</gene>
<evidence type="ECO:0000313" key="2">
    <source>
        <dbReference type="EMBL" id="KKL46476.1"/>
    </source>
</evidence>
<dbReference type="Gene3D" id="3.40.50.300">
    <property type="entry name" value="P-loop containing nucleotide triphosphate hydrolases"/>
    <property type="match status" value="1"/>
</dbReference>
<evidence type="ECO:0000256" key="1">
    <source>
        <dbReference type="ARBA" id="ARBA00022741"/>
    </source>
</evidence>
<dbReference type="PANTHER" id="PTHR47978">
    <property type="match status" value="1"/>
</dbReference>
<dbReference type="PROSITE" id="PS51419">
    <property type="entry name" value="RAB"/>
    <property type="match status" value="1"/>
</dbReference>
<dbReference type="InterPro" id="IPR005225">
    <property type="entry name" value="Small_GTP-bd"/>
</dbReference>
<dbReference type="InterPro" id="IPR027417">
    <property type="entry name" value="P-loop_NTPase"/>
</dbReference>
<dbReference type="InterPro" id="IPR001806">
    <property type="entry name" value="Small_GTPase"/>
</dbReference>
<dbReference type="SUPFAM" id="SSF52540">
    <property type="entry name" value="P-loop containing nucleoside triphosphate hydrolases"/>
    <property type="match status" value="1"/>
</dbReference>
<dbReference type="PROSITE" id="PS51421">
    <property type="entry name" value="RAS"/>
    <property type="match status" value="1"/>
</dbReference>
<keyword evidence="1" id="KW-0547">Nucleotide-binding</keyword>
<dbReference type="EMBL" id="LAZR01034017">
    <property type="protein sequence ID" value="KKL46476.1"/>
    <property type="molecule type" value="Genomic_DNA"/>
</dbReference>
<accession>A0A0F9CYB7</accession>
<dbReference type="SMART" id="SM00175">
    <property type="entry name" value="RAB"/>
    <property type="match status" value="1"/>
</dbReference>
<reference evidence="2" key="1">
    <citation type="journal article" date="2015" name="Nature">
        <title>Complex archaea that bridge the gap between prokaryotes and eukaryotes.</title>
        <authorList>
            <person name="Spang A."/>
            <person name="Saw J.H."/>
            <person name="Jorgensen S.L."/>
            <person name="Zaremba-Niedzwiedzka K."/>
            <person name="Martijn J."/>
            <person name="Lind A.E."/>
            <person name="van Eijk R."/>
            <person name="Schleper C."/>
            <person name="Guy L."/>
            <person name="Ettema T.J."/>
        </authorList>
    </citation>
    <scope>NUCLEOTIDE SEQUENCE</scope>
</reference>
<dbReference type="FunFam" id="3.40.50.300:FF:001447">
    <property type="entry name" value="Ras-related protein Rab-1B"/>
    <property type="match status" value="1"/>
</dbReference>
<sequence>MSQRKLLFKIVVVGDGGIGKSTMIQRLTTGLFIPQKITIGTDLATHDVQIGSVNVRLQIWDFAGERRFRIFLPNYSRGASGVLLCYDITRHTSLVGLREWFNITDNNTLNPVYILVGGKLDLADIRRSVEIKQAEKFMKEYTDDTDPDGSIPKWEFMKVLNEWLGENRFRSMSDKTIAKRMREKNIEDGRVYVDFWEEEKFVKKQIRAWVGVKFKGEKKMEVRARVEPSEGKVGDSVRLRVQFARIKGQIKSVYATANHERWQLHKEKGGKYSLNMRIPPFLSA</sequence>